<gene>
    <name evidence="1" type="ORF">ARMGADRAFT_1087678</name>
</gene>
<dbReference type="AlphaFoldDB" id="A0A2H3DAC5"/>
<evidence type="ECO:0000313" key="1">
    <source>
        <dbReference type="EMBL" id="PBK85223.1"/>
    </source>
</evidence>
<proteinExistence type="predicted"/>
<accession>A0A2H3DAC5</accession>
<keyword evidence="2" id="KW-1185">Reference proteome</keyword>
<protein>
    <submittedName>
        <fullName evidence="1">Uncharacterized protein</fullName>
    </submittedName>
</protein>
<evidence type="ECO:0000313" key="2">
    <source>
        <dbReference type="Proteomes" id="UP000217790"/>
    </source>
</evidence>
<name>A0A2H3DAC5_ARMGA</name>
<sequence length="155" mass="17421">MSAAYSLIRSRYLTDSLWSLFDSRIDNHLVFSKSRLSIPSSRRSMIISFVNWGGIIRCCTDFFILRWPFPVPEVSLDVIDYRLSLQARLSKDVQVPSLALHVNWTCSSIVVFGNLEGESSMSQEFLMVAGKGSERLCQVGFSYLSLSLGCFSIGC</sequence>
<dbReference type="EMBL" id="KZ293692">
    <property type="protein sequence ID" value="PBK85223.1"/>
    <property type="molecule type" value="Genomic_DNA"/>
</dbReference>
<reference evidence="2" key="1">
    <citation type="journal article" date="2017" name="Nat. Ecol. Evol.">
        <title>Genome expansion and lineage-specific genetic innovations in the forest pathogenic fungi Armillaria.</title>
        <authorList>
            <person name="Sipos G."/>
            <person name="Prasanna A.N."/>
            <person name="Walter M.C."/>
            <person name="O'Connor E."/>
            <person name="Balint B."/>
            <person name="Krizsan K."/>
            <person name="Kiss B."/>
            <person name="Hess J."/>
            <person name="Varga T."/>
            <person name="Slot J."/>
            <person name="Riley R."/>
            <person name="Boka B."/>
            <person name="Rigling D."/>
            <person name="Barry K."/>
            <person name="Lee J."/>
            <person name="Mihaltcheva S."/>
            <person name="LaButti K."/>
            <person name="Lipzen A."/>
            <person name="Waldron R."/>
            <person name="Moloney N.M."/>
            <person name="Sperisen C."/>
            <person name="Kredics L."/>
            <person name="Vagvoelgyi C."/>
            <person name="Patrignani A."/>
            <person name="Fitzpatrick D."/>
            <person name="Nagy I."/>
            <person name="Doyle S."/>
            <person name="Anderson J.B."/>
            <person name="Grigoriev I.V."/>
            <person name="Gueldener U."/>
            <person name="Muensterkoetter M."/>
            <person name="Nagy L.G."/>
        </authorList>
    </citation>
    <scope>NUCLEOTIDE SEQUENCE [LARGE SCALE GENOMIC DNA]</scope>
    <source>
        <strain evidence="2">Ar21-2</strain>
    </source>
</reference>
<dbReference type="Proteomes" id="UP000217790">
    <property type="component" value="Unassembled WGS sequence"/>
</dbReference>
<organism evidence="1 2">
    <name type="scientific">Armillaria gallica</name>
    <name type="common">Bulbous honey fungus</name>
    <name type="synonym">Armillaria bulbosa</name>
    <dbReference type="NCBI Taxonomy" id="47427"/>
    <lineage>
        <taxon>Eukaryota</taxon>
        <taxon>Fungi</taxon>
        <taxon>Dikarya</taxon>
        <taxon>Basidiomycota</taxon>
        <taxon>Agaricomycotina</taxon>
        <taxon>Agaricomycetes</taxon>
        <taxon>Agaricomycetidae</taxon>
        <taxon>Agaricales</taxon>
        <taxon>Marasmiineae</taxon>
        <taxon>Physalacriaceae</taxon>
        <taxon>Armillaria</taxon>
    </lineage>
</organism>
<dbReference type="InParanoid" id="A0A2H3DAC5"/>